<evidence type="ECO:0000313" key="1">
    <source>
        <dbReference type="EMBL" id="KAJ0100842.1"/>
    </source>
</evidence>
<dbReference type="EMBL" id="CM047899">
    <property type="protein sequence ID" value="KAJ0100842.1"/>
    <property type="molecule type" value="Genomic_DNA"/>
</dbReference>
<comment type="caution">
    <text evidence="1">The sequence shown here is derived from an EMBL/GenBank/DDBJ whole genome shotgun (WGS) entry which is preliminary data.</text>
</comment>
<reference evidence="2" key="1">
    <citation type="journal article" date="2023" name="G3 (Bethesda)">
        <title>Genome assembly and association tests identify interacting loci associated with vigor, precocity, and sex in interspecific pistachio rootstocks.</title>
        <authorList>
            <person name="Palmer W."/>
            <person name="Jacygrad E."/>
            <person name="Sagayaradj S."/>
            <person name="Cavanaugh K."/>
            <person name="Han R."/>
            <person name="Bertier L."/>
            <person name="Beede B."/>
            <person name="Kafkas S."/>
            <person name="Golino D."/>
            <person name="Preece J."/>
            <person name="Michelmore R."/>
        </authorList>
    </citation>
    <scope>NUCLEOTIDE SEQUENCE [LARGE SCALE GENOMIC DNA]</scope>
</reference>
<evidence type="ECO:0000313" key="2">
    <source>
        <dbReference type="Proteomes" id="UP001164250"/>
    </source>
</evidence>
<proteinExistence type="predicted"/>
<accession>A0ACC1BPH7</accession>
<keyword evidence="2" id="KW-1185">Reference proteome</keyword>
<sequence>MGPMPTQWRGTCQNYHKDGIECNSKLLGVRFFNKGYLHYARHVAGRINATYVITPMVMTGRDLDGHGSHTLATDGGNFVTNASFFGYGNEKATGGSPKARVASYKICWKPLDDQGCYDADIMAALEVAISDGVDVLSI</sequence>
<protein>
    <submittedName>
        <fullName evidence="1">Uncharacterized protein</fullName>
    </submittedName>
</protein>
<gene>
    <name evidence="1" type="ORF">Patl1_05930</name>
</gene>
<dbReference type="Proteomes" id="UP001164250">
    <property type="component" value="Chromosome 3"/>
</dbReference>
<organism evidence="1 2">
    <name type="scientific">Pistacia atlantica</name>
    <dbReference type="NCBI Taxonomy" id="434234"/>
    <lineage>
        <taxon>Eukaryota</taxon>
        <taxon>Viridiplantae</taxon>
        <taxon>Streptophyta</taxon>
        <taxon>Embryophyta</taxon>
        <taxon>Tracheophyta</taxon>
        <taxon>Spermatophyta</taxon>
        <taxon>Magnoliopsida</taxon>
        <taxon>eudicotyledons</taxon>
        <taxon>Gunneridae</taxon>
        <taxon>Pentapetalae</taxon>
        <taxon>rosids</taxon>
        <taxon>malvids</taxon>
        <taxon>Sapindales</taxon>
        <taxon>Anacardiaceae</taxon>
        <taxon>Pistacia</taxon>
    </lineage>
</organism>
<name>A0ACC1BPH7_9ROSI</name>